<protein>
    <recommendedName>
        <fullName evidence="3">Reverse transcriptase domain-containing protein</fullName>
    </recommendedName>
</protein>
<reference evidence="1" key="1">
    <citation type="submission" date="2021-02" db="EMBL/GenBank/DDBJ databases">
        <authorList>
            <person name="Nowell W R."/>
        </authorList>
    </citation>
    <scope>NUCLEOTIDE SEQUENCE</scope>
    <source>
        <strain evidence="1">Ploen Becks lab</strain>
    </source>
</reference>
<feature type="non-terminal residue" evidence="1">
    <location>
        <position position="1"/>
    </location>
</feature>
<evidence type="ECO:0000313" key="1">
    <source>
        <dbReference type="EMBL" id="CAF0977191.1"/>
    </source>
</evidence>
<name>A0A814F694_9BILA</name>
<dbReference type="AlphaFoldDB" id="A0A814F694"/>
<accession>A0A814F694</accession>
<feature type="non-terminal residue" evidence="1">
    <location>
        <position position="208"/>
    </location>
</feature>
<proteinExistence type="predicted"/>
<comment type="caution">
    <text evidence="1">The sequence shown here is derived from an EMBL/GenBank/DDBJ whole genome shotgun (WGS) entry which is preliminary data.</text>
</comment>
<dbReference type="EMBL" id="CAJNOC010003313">
    <property type="protein sequence ID" value="CAF0977191.1"/>
    <property type="molecule type" value="Genomic_DNA"/>
</dbReference>
<keyword evidence="2" id="KW-1185">Reference proteome</keyword>
<dbReference type="PANTHER" id="PTHR33332">
    <property type="entry name" value="REVERSE TRANSCRIPTASE DOMAIN-CONTAINING PROTEIN"/>
    <property type="match status" value="1"/>
</dbReference>
<organism evidence="1 2">
    <name type="scientific">Brachionus calyciflorus</name>
    <dbReference type="NCBI Taxonomy" id="104777"/>
    <lineage>
        <taxon>Eukaryota</taxon>
        <taxon>Metazoa</taxon>
        <taxon>Spiralia</taxon>
        <taxon>Gnathifera</taxon>
        <taxon>Rotifera</taxon>
        <taxon>Eurotatoria</taxon>
        <taxon>Monogononta</taxon>
        <taxon>Pseudotrocha</taxon>
        <taxon>Ploima</taxon>
        <taxon>Brachionidae</taxon>
        <taxon>Brachionus</taxon>
    </lineage>
</organism>
<evidence type="ECO:0008006" key="3">
    <source>
        <dbReference type="Google" id="ProtNLM"/>
    </source>
</evidence>
<evidence type="ECO:0000313" key="2">
    <source>
        <dbReference type="Proteomes" id="UP000663879"/>
    </source>
</evidence>
<sequence length="208" mass="23825">MDDSICTDREKIAENFTTFFTSVFNTEKDSGLSDPELESRTCKLFEIDGNDEVPKYWKQANVTPLHKNGSKLESSNYRPVSLTSVPGKIMERIAREELVYFLIENELISPKQHGFMPKKSCVTNLIETLDKITEALSSGYAVDILYTDFSKAFDKRNPNFEYSIIDMEGTRHNLLVTRSERDLGVQITDDHKWEDQVNIAVNKSNRAL</sequence>
<dbReference type="Proteomes" id="UP000663879">
    <property type="component" value="Unassembled WGS sequence"/>
</dbReference>
<gene>
    <name evidence="1" type="ORF">OXX778_LOCUS15228</name>
</gene>
<dbReference type="OrthoDB" id="426210at2759"/>